<evidence type="ECO:0000259" key="2">
    <source>
        <dbReference type="PROSITE" id="PS50966"/>
    </source>
</evidence>
<organism evidence="3 4">
    <name type="scientific">Halomarina halobia</name>
    <dbReference type="NCBI Taxonomy" id="3033386"/>
    <lineage>
        <taxon>Archaea</taxon>
        <taxon>Methanobacteriati</taxon>
        <taxon>Methanobacteriota</taxon>
        <taxon>Stenosarchaea group</taxon>
        <taxon>Halobacteria</taxon>
        <taxon>Halobacteriales</taxon>
        <taxon>Natronomonadaceae</taxon>
        <taxon>Halomarina</taxon>
    </lineage>
</organism>
<dbReference type="RefSeq" id="WP_276306848.1">
    <property type="nucleotide sequence ID" value="NZ_CP119995.1"/>
</dbReference>
<feature type="domain" description="SWIM-type" evidence="2">
    <location>
        <begin position="52"/>
        <end position="84"/>
    </location>
</feature>
<proteinExistence type="predicted"/>
<name>A0ABD6AG33_9EURY</name>
<dbReference type="Proteomes" id="UP001596547">
    <property type="component" value="Unassembled WGS sequence"/>
</dbReference>
<keyword evidence="1" id="KW-0479">Metal-binding</keyword>
<evidence type="ECO:0000313" key="3">
    <source>
        <dbReference type="EMBL" id="MFC7319253.1"/>
    </source>
</evidence>
<comment type="caution">
    <text evidence="3">The sequence shown here is derived from an EMBL/GenBank/DDBJ whole genome shotgun (WGS) entry which is preliminary data.</text>
</comment>
<protein>
    <submittedName>
        <fullName evidence="3">SWIM zinc finger family protein</fullName>
    </submittedName>
</protein>
<dbReference type="EMBL" id="JBHTBF010000006">
    <property type="protein sequence ID" value="MFC7319253.1"/>
    <property type="molecule type" value="Genomic_DNA"/>
</dbReference>
<accession>A0ABD6AG33</accession>
<keyword evidence="1" id="KW-0862">Zinc</keyword>
<gene>
    <name evidence="3" type="ORF">ACFQPE_21010</name>
</gene>
<keyword evidence="4" id="KW-1185">Reference proteome</keyword>
<dbReference type="GeneID" id="79318110"/>
<sequence length="195" mass="21058">MTTHETAAEERTDNDLDLELDPRDVRALTHYLLVVEDAPDLYLVYGEGGDEYTVDARTGACTCPDHEYRGVTCKHARRVAFETGARDVPADADRDAMDPLLVEALEDVDRATGDDEQDPAVATDGGLIVAGDDGEVLEGEDEGEGEYTYHVEPPAEGGQRYVRCDGCGRELLMSLGGRNALLHAADCPTETNEGA</sequence>
<dbReference type="GO" id="GO:0008270">
    <property type="term" value="F:zinc ion binding"/>
    <property type="evidence" value="ECO:0007669"/>
    <property type="project" value="UniProtKB-KW"/>
</dbReference>
<reference evidence="3 4" key="1">
    <citation type="journal article" date="2019" name="Int. J. Syst. Evol. Microbiol.">
        <title>The Global Catalogue of Microorganisms (GCM) 10K type strain sequencing project: providing services to taxonomists for standard genome sequencing and annotation.</title>
        <authorList>
            <consortium name="The Broad Institute Genomics Platform"/>
            <consortium name="The Broad Institute Genome Sequencing Center for Infectious Disease"/>
            <person name="Wu L."/>
            <person name="Ma J."/>
        </authorList>
    </citation>
    <scope>NUCLEOTIDE SEQUENCE [LARGE SCALE GENOMIC DNA]</scope>
    <source>
        <strain evidence="3 4">PSR21</strain>
    </source>
</reference>
<keyword evidence="1" id="KW-0863">Zinc-finger</keyword>
<dbReference type="PROSITE" id="PS50966">
    <property type="entry name" value="ZF_SWIM"/>
    <property type="match status" value="1"/>
</dbReference>
<dbReference type="InterPro" id="IPR058431">
    <property type="entry name" value="DUF8118"/>
</dbReference>
<dbReference type="InterPro" id="IPR007527">
    <property type="entry name" value="Znf_SWIM"/>
</dbReference>
<evidence type="ECO:0000313" key="4">
    <source>
        <dbReference type="Proteomes" id="UP001596547"/>
    </source>
</evidence>
<dbReference type="AlphaFoldDB" id="A0ABD6AG33"/>
<dbReference type="Pfam" id="PF26435">
    <property type="entry name" value="DUF8118"/>
    <property type="match status" value="1"/>
</dbReference>
<dbReference type="Pfam" id="PF04434">
    <property type="entry name" value="SWIM"/>
    <property type="match status" value="1"/>
</dbReference>
<evidence type="ECO:0000256" key="1">
    <source>
        <dbReference type="PROSITE-ProRule" id="PRU00325"/>
    </source>
</evidence>